<reference evidence="1 3" key="1">
    <citation type="submission" date="2019-01" db="EMBL/GenBank/DDBJ databases">
        <title>Complete Genome Sequence and Annotation of the Paracoccus pantotrophus type strain DSM 2944.</title>
        <authorList>
            <person name="Bockwoldt J.A."/>
            <person name="Zimmermann M."/>
            <person name="Tiso T."/>
            <person name="Blank L.M."/>
        </authorList>
    </citation>
    <scope>NUCLEOTIDE SEQUENCE [LARGE SCALE GENOMIC DNA]</scope>
    <source>
        <strain evidence="1 3">DSM 2944</strain>
    </source>
</reference>
<dbReference type="EMBL" id="CP058690">
    <property type="protein sequence ID" value="QLH15106.1"/>
    <property type="molecule type" value="Genomic_DNA"/>
</dbReference>
<evidence type="ECO:0000313" key="4">
    <source>
        <dbReference type="Proteomes" id="UP000509322"/>
    </source>
</evidence>
<gene>
    <name evidence="1" type="ORF">ESD82_14890</name>
    <name evidence="2" type="ORF">HYQ43_12750</name>
</gene>
<evidence type="ECO:0008006" key="5">
    <source>
        <dbReference type="Google" id="ProtNLM"/>
    </source>
</evidence>
<protein>
    <recommendedName>
        <fullName evidence="5">Transposase</fullName>
    </recommendedName>
</protein>
<organism evidence="2 4">
    <name type="scientific">Paracoccus pantotrophus</name>
    <name type="common">Thiosphaera pantotropha</name>
    <dbReference type="NCBI Taxonomy" id="82367"/>
    <lineage>
        <taxon>Bacteria</taxon>
        <taxon>Pseudomonadati</taxon>
        <taxon>Pseudomonadota</taxon>
        <taxon>Alphaproteobacteria</taxon>
        <taxon>Rhodobacterales</taxon>
        <taxon>Paracoccaceae</taxon>
        <taxon>Paracoccus</taxon>
    </lineage>
</organism>
<dbReference type="OrthoDB" id="7709536at2"/>
<dbReference type="GO" id="GO:0043565">
    <property type="term" value="F:sequence-specific DNA binding"/>
    <property type="evidence" value="ECO:0007669"/>
    <property type="project" value="InterPro"/>
</dbReference>
<dbReference type="AlphaFoldDB" id="A0A7H9BWF7"/>
<dbReference type="EMBL" id="CP044426">
    <property type="protein sequence ID" value="QFG37427.1"/>
    <property type="molecule type" value="Genomic_DNA"/>
</dbReference>
<dbReference type="KEGG" id="ppan:ESD82_14890"/>
<reference evidence="2 4" key="2">
    <citation type="submission" date="2020-07" db="EMBL/GenBank/DDBJ databases">
        <title>The complete genome of Paracoccus pantotrophus ACCC 10489.</title>
        <authorList>
            <person name="Si Y."/>
        </authorList>
    </citation>
    <scope>NUCLEOTIDE SEQUENCE [LARGE SCALE GENOMIC DNA]</scope>
    <source>
        <strain evidence="4">ACCC 10489</strain>
        <strain evidence="2">ACCC10489</strain>
    </source>
</reference>
<dbReference type="Proteomes" id="UP000326453">
    <property type="component" value="Chromosome 1"/>
</dbReference>
<dbReference type="GeneID" id="51371872"/>
<evidence type="ECO:0000313" key="1">
    <source>
        <dbReference type="EMBL" id="QFG37427.1"/>
    </source>
</evidence>
<dbReference type="InterPro" id="IPR010921">
    <property type="entry name" value="Trp_repressor/repl_initiator"/>
</dbReference>
<evidence type="ECO:0000313" key="3">
    <source>
        <dbReference type="Proteomes" id="UP000326453"/>
    </source>
</evidence>
<dbReference type="SUPFAM" id="SSF48295">
    <property type="entry name" value="TrpR-like"/>
    <property type="match status" value="1"/>
</dbReference>
<sequence length="96" mass="10737">MTKDTPPFQPSGFTIPISSTGRRIWPSSFKKFVINKLNAGELTVQQVEQEGRVARPLIYKWRAKRGADDEAERPIDPFAQVCIGDAPLRPGLATNR</sequence>
<dbReference type="RefSeq" id="WP_147277971.1">
    <property type="nucleotide sequence ID" value="NZ_CP038203.1"/>
</dbReference>
<dbReference type="Proteomes" id="UP000509322">
    <property type="component" value="Chromosome 2"/>
</dbReference>
<evidence type="ECO:0000313" key="2">
    <source>
        <dbReference type="EMBL" id="QLH15106.1"/>
    </source>
</evidence>
<name>A0A7H9BWF7_PARPN</name>
<proteinExistence type="predicted"/>
<accession>A0A7H9BWF7</accession>